<organism evidence="4 5">
    <name type="scientific">Ascobolus immersus RN42</name>
    <dbReference type="NCBI Taxonomy" id="1160509"/>
    <lineage>
        <taxon>Eukaryota</taxon>
        <taxon>Fungi</taxon>
        <taxon>Dikarya</taxon>
        <taxon>Ascomycota</taxon>
        <taxon>Pezizomycotina</taxon>
        <taxon>Pezizomycetes</taxon>
        <taxon>Pezizales</taxon>
        <taxon>Ascobolaceae</taxon>
        <taxon>Ascobolus</taxon>
    </lineage>
</organism>
<reference evidence="4 5" key="1">
    <citation type="journal article" date="2018" name="Nat. Ecol. Evol.">
        <title>Pezizomycetes genomes reveal the molecular basis of ectomycorrhizal truffle lifestyle.</title>
        <authorList>
            <person name="Murat C."/>
            <person name="Payen T."/>
            <person name="Noel B."/>
            <person name="Kuo A."/>
            <person name="Morin E."/>
            <person name="Chen J."/>
            <person name="Kohler A."/>
            <person name="Krizsan K."/>
            <person name="Balestrini R."/>
            <person name="Da Silva C."/>
            <person name="Montanini B."/>
            <person name="Hainaut M."/>
            <person name="Levati E."/>
            <person name="Barry K.W."/>
            <person name="Belfiori B."/>
            <person name="Cichocki N."/>
            <person name="Clum A."/>
            <person name="Dockter R.B."/>
            <person name="Fauchery L."/>
            <person name="Guy J."/>
            <person name="Iotti M."/>
            <person name="Le Tacon F."/>
            <person name="Lindquist E.A."/>
            <person name="Lipzen A."/>
            <person name="Malagnac F."/>
            <person name="Mello A."/>
            <person name="Molinier V."/>
            <person name="Miyauchi S."/>
            <person name="Poulain J."/>
            <person name="Riccioni C."/>
            <person name="Rubini A."/>
            <person name="Sitrit Y."/>
            <person name="Splivallo R."/>
            <person name="Traeger S."/>
            <person name="Wang M."/>
            <person name="Zifcakova L."/>
            <person name="Wipf D."/>
            <person name="Zambonelli A."/>
            <person name="Paolocci F."/>
            <person name="Nowrousian M."/>
            <person name="Ottonello S."/>
            <person name="Baldrian P."/>
            <person name="Spatafora J.W."/>
            <person name="Henrissat B."/>
            <person name="Nagy L.G."/>
            <person name="Aury J.M."/>
            <person name="Wincker P."/>
            <person name="Grigoriev I.V."/>
            <person name="Bonfante P."/>
            <person name="Martin F.M."/>
        </authorList>
    </citation>
    <scope>NUCLEOTIDE SEQUENCE [LARGE SCALE GENOMIC DNA]</scope>
    <source>
        <strain evidence="4 5">RN42</strain>
    </source>
</reference>
<dbReference type="AlphaFoldDB" id="A0A3N4HJL7"/>
<gene>
    <name evidence="4" type="ORF">BJ508DRAFT_314108</name>
</gene>
<protein>
    <recommendedName>
        <fullName evidence="3">Ty3 transposon capsid-like protein domain-containing protein</fullName>
    </recommendedName>
</protein>
<feature type="coiled-coil region" evidence="1">
    <location>
        <begin position="146"/>
        <end position="180"/>
    </location>
</feature>
<feature type="region of interest" description="Disordered" evidence="2">
    <location>
        <begin position="1"/>
        <end position="24"/>
    </location>
</feature>
<proteinExistence type="predicted"/>
<accession>A0A3N4HJL7</accession>
<dbReference type="Pfam" id="PF19259">
    <property type="entry name" value="Ty3_capsid"/>
    <property type="match status" value="1"/>
</dbReference>
<feature type="compositionally biased region" description="Polar residues" evidence="2">
    <location>
        <begin position="437"/>
        <end position="460"/>
    </location>
</feature>
<feature type="region of interest" description="Disordered" evidence="2">
    <location>
        <begin position="437"/>
        <end position="479"/>
    </location>
</feature>
<feature type="domain" description="Ty3 transposon capsid-like protein" evidence="3">
    <location>
        <begin position="216"/>
        <end position="381"/>
    </location>
</feature>
<evidence type="ECO:0000313" key="5">
    <source>
        <dbReference type="Proteomes" id="UP000275078"/>
    </source>
</evidence>
<dbReference type="EMBL" id="ML119833">
    <property type="protein sequence ID" value="RPA73116.1"/>
    <property type="molecule type" value="Genomic_DNA"/>
</dbReference>
<evidence type="ECO:0000256" key="1">
    <source>
        <dbReference type="SAM" id="Coils"/>
    </source>
</evidence>
<feature type="region of interest" description="Disordered" evidence="2">
    <location>
        <begin position="395"/>
        <end position="416"/>
    </location>
</feature>
<keyword evidence="1" id="KW-0175">Coiled coil</keyword>
<dbReference type="Proteomes" id="UP000275078">
    <property type="component" value="Unassembled WGS sequence"/>
</dbReference>
<keyword evidence="5" id="KW-1185">Reference proteome</keyword>
<evidence type="ECO:0000256" key="2">
    <source>
        <dbReference type="SAM" id="MobiDB-lite"/>
    </source>
</evidence>
<evidence type="ECO:0000313" key="4">
    <source>
        <dbReference type="EMBL" id="RPA73116.1"/>
    </source>
</evidence>
<evidence type="ECO:0000259" key="3">
    <source>
        <dbReference type="Pfam" id="PF19259"/>
    </source>
</evidence>
<name>A0A3N4HJL7_ASCIM</name>
<sequence>MTGTTTPVKRERHLLDLQSPRRGPPAQIANMIDDELYKTQVYTCIPTGVDVTSIPLPKTHNDAFRLLFEALGEDNTALDEILWSYVESIGEGENDGPDIIEAINRQFEIIRIHARYALSAYEESKRFAAEKTKRVRQLESDKAITLAAHESETDSLHRELENLQKKCTSLEEAALKTTTESEDKLPDWLRTAPLDHSTHSTKAGTFEIPKALRLPLQANPITAFDGTGDTETVFKFIKSLDHHSKLLIDDFNDAQRIKYATGYLAGTALDWALQWRRDPTHTTWSSFMKDFRSAYVSQNAHIYLTNKLEKMELKASAIDTFNHEFKTTLQLLNLDPRTVLESSQYFQIYTRKIKDPHIVMAIQQLSFAQPLYLEMVMTYAARLMAAKLASQPARTYVNQRTTPAKGPPKPPRRPFQSKAHYIDIDDDEELDANAITNPKITSSQTAPSSTNGTSTAARSSISREKIKGPVTHKPGSLHPVMAENYPRERSYGRQSVIDYCQSTNSPSTTVRT</sequence>
<dbReference type="InterPro" id="IPR045358">
    <property type="entry name" value="Ty3_capsid"/>
</dbReference>